<sequence>MAGAPCACQVMICHNLTGHHRSTSQNLVDTFRFSSVPCAVPMLLFFQALLALPAKKHTGPPSNRMLSNYKSMLLVVEQREKLKQIDRINSGPAEHRRTGYYRMAMSRNEFIDLIIRWMVLGVSGCIVLVVLKILLYVLFGG</sequence>
<keyword evidence="1" id="KW-0812">Transmembrane</keyword>
<gene>
    <name evidence="2" type="ORF">VCUG_02496</name>
</gene>
<proteinExistence type="predicted"/>
<protein>
    <submittedName>
        <fullName evidence="2">Uncharacterized protein</fullName>
    </submittedName>
</protein>
<name>L2GSG0_VAVCU</name>
<evidence type="ECO:0000313" key="3">
    <source>
        <dbReference type="Proteomes" id="UP000011081"/>
    </source>
</evidence>
<dbReference type="InParanoid" id="L2GSG0"/>
<dbReference type="EMBL" id="GL877471">
    <property type="protein sequence ID" value="ELA46020.1"/>
    <property type="molecule type" value="Genomic_DNA"/>
</dbReference>
<dbReference type="AlphaFoldDB" id="L2GSG0"/>
<evidence type="ECO:0000256" key="1">
    <source>
        <dbReference type="SAM" id="Phobius"/>
    </source>
</evidence>
<dbReference type="GeneID" id="19880357"/>
<evidence type="ECO:0000313" key="2">
    <source>
        <dbReference type="EMBL" id="ELA46020.1"/>
    </source>
</evidence>
<feature type="transmembrane region" description="Helical" evidence="1">
    <location>
        <begin position="113"/>
        <end position="139"/>
    </location>
</feature>
<keyword evidence="3" id="KW-1185">Reference proteome</keyword>
<dbReference type="HOGENOM" id="CLU_1826772_0_0_1"/>
<organism evidence="2 3">
    <name type="scientific">Vavraia culicis (isolate floridensis)</name>
    <name type="common">Microsporidian parasite</name>
    <dbReference type="NCBI Taxonomy" id="948595"/>
    <lineage>
        <taxon>Eukaryota</taxon>
        <taxon>Fungi</taxon>
        <taxon>Fungi incertae sedis</taxon>
        <taxon>Microsporidia</taxon>
        <taxon>Pleistophoridae</taxon>
        <taxon>Vavraia</taxon>
    </lineage>
</organism>
<dbReference type="Proteomes" id="UP000011081">
    <property type="component" value="Unassembled WGS sequence"/>
</dbReference>
<keyword evidence="1" id="KW-0472">Membrane</keyword>
<reference evidence="3" key="1">
    <citation type="submission" date="2011-03" db="EMBL/GenBank/DDBJ databases">
        <title>The genome sequence of Vavraia culicis strain floridensis.</title>
        <authorList>
            <consortium name="The Broad Institute Genome Sequencing Platform"/>
            <person name="Cuomo C."/>
            <person name="Becnel J."/>
            <person name="Sanscrainte N."/>
            <person name="Young S.K."/>
            <person name="Zeng Q."/>
            <person name="Gargeya S."/>
            <person name="Fitzgerald M."/>
            <person name="Haas B."/>
            <person name="Abouelleil A."/>
            <person name="Alvarado L."/>
            <person name="Arachchi H.M."/>
            <person name="Berlin A."/>
            <person name="Chapman S.B."/>
            <person name="Gearin G."/>
            <person name="Goldberg J."/>
            <person name="Griggs A."/>
            <person name="Gujja S."/>
            <person name="Hansen M."/>
            <person name="Heiman D."/>
            <person name="Howarth C."/>
            <person name="Larimer J."/>
            <person name="Lui A."/>
            <person name="MacDonald P.J.P."/>
            <person name="McCowen C."/>
            <person name="Montmayeur A."/>
            <person name="Murphy C."/>
            <person name="Neiman D."/>
            <person name="Pearson M."/>
            <person name="Priest M."/>
            <person name="Roberts A."/>
            <person name="Saif S."/>
            <person name="Shea T."/>
            <person name="Sisk P."/>
            <person name="Stolte C."/>
            <person name="Sykes S."/>
            <person name="Wortman J."/>
            <person name="Nusbaum C."/>
            <person name="Birren B."/>
        </authorList>
    </citation>
    <scope>NUCLEOTIDE SEQUENCE [LARGE SCALE GENOMIC DNA]</scope>
    <source>
        <strain evidence="3">floridensis</strain>
    </source>
</reference>
<dbReference type="VEuPathDB" id="MicrosporidiaDB:VCUG_02496"/>
<accession>L2GSG0</accession>
<keyword evidence="1" id="KW-1133">Transmembrane helix</keyword>
<dbReference type="RefSeq" id="XP_008075503.1">
    <property type="nucleotide sequence ID" value="XM_008077312.1"/>
</dbReference>